<name>A0ABX7NT65_9BACT</name>
<dbReference type="Pfam" id="PF19544">
    <property type="entry name" value="DUF6068"/>
    <property type="match status" value="1"/>
</dbReference>
<feature type="compositionally biased region" description="Pro residues" evidence="1">
    <location>
        <begin position="125"/>
        <end position="138"/>
    </location>
</feature>
<accession>A0ABX7NT65</accession>
<evidence type="ECO:0000313" key="2">
    <source>
        <dbReference type="EMBL" id="QSQ22076.1"/>
    </source>
</evidence>
<gene>
    <name evidence="2" type="ORF">JY651_44235</name>
</gene>
<protein>
    <recommendedName>
        <fullName evidence="4">Lipoprotein</fullName>
    </recommendedName>
</protein>
<dbReference type="InterPro" id="IPR045712">
    <property type="entry name" value="DUF6068"/>
</dbReference>
<organism evidence="2 3">
    <name type="scientific">Pyxidicoccus parkwayensis</name>
    <dbReference type="NCBI Taxonomy" id="2813578"/>
    <lineage>
        <taxon>Bacteria</taxon>
        <taxon>Pseudomonadati</taxon>
        <taxon>Myxococcota</taxon>
        <taxon>Myxococcia</taxon>
        <taxon>Myxococcales</taxon>
        <taxon>Cystobacterineae</taxon>
        <taxon>Myxococcaceae</taxon>
        <taxon>Pyxidicoccus</taxon>
    </lineage>
</organism>
<dbReference type="Proteomes" id="UP000662747">
    <property type="component" value="Chromosome"/>
</dbReference>
<keyword evidence="3" id="KW-1185">Reference proteome</keyword>
<reference evidence="2 3" key="1">
    <citation type="submission" date="2021-02" db="EMBL/GenBank/DDBJ databases">
        <title>De Novo genome assembly of isolated myxobacteria.</title>
        <authorList>
            <person name="Stevens D.C."/>
        </authorList>
    </citation>
    <scope>NUCLEOTIDE SEQUENCE [LARGE SCALE GENOMIC DNA]</scope>
    <source>
        <strain evidence="3">SCPEA02</strain>
    </source>
</reference>
<feature type="region of interest" description="Disordered" evidence="1">
    <location>
        <begin position="24"/>
        <end position="52"/>
    </location>
</feature>
<evidence type="ECO:0000256" key="1">
    <source>
        <dbReference type="SAM" id="MobiDB-lite"/>
    </source>
</evidence>
<evidence type="ECO:0000313" key="3">
    <source>
        <dbReference type="Proteomes" id="UP000662747"/>
    </source>
</evidence>
<dbReference type="RefSeq" id="WP_206723653.1">
    <property type="nucleotide sequence ID" value="NZ_CP071090.1"/>
</dbReference>
<dbReference type="PROSITE" id="PS51257">
    <property type="entry name" value="PROKAR_LIPOPROTEIN"/>
    <property type="match status" value="1"/>
</dbReference>
<feature type="region of interest" description="Disordered" evidence="1">
    <location>
        <begin position="115"/>
        <end position="144"/>
    </location>
</feature>
<dbReference type="EMBL" id="CP071090">
    <property type="protein sequence ID" value="QSQ22076.1"/>
    <property type="molecule type" value="Genomic_DNA"/>
</dbReference>
<proteinExistence type="predicted"/>
<sequence>MSQRLPAFCAALLVACLGCNESSSGPSRPDPGTVAAEGQDAASPEPAASRNAWSQARVGDVVEYDYTYESGSFRYPESRRQLSANAALQVVAIQRPWVWVQATVKVQGAATPERRFLIPVDSQREPPPASRPSPPPGADDPRVTTRIGGVTVTCVEGGSDDSPASGPVTSWCDTDAPEFYLARRLWEKSTGGGMSGGYFSSKLLATRIRRGALSQPVPPPSDIPRLFSPEAWCRRLPVSGHHGAVGSEQQEVFIGGWGLSRRRSLSRVLRTTEDLRRTDLLKISDGWYAASEWAEESTGSLLEAVLAVGRMEGQQPGHAGKATPGQFRLGSSVVVESRAFEDTLFRREYAADPWAPAFDGLPWLVRWEPLLEVELPDGRVRGDRLWECGPGPLTPSPIPEGELPDRVSPLEVSRLASARELHEACGQTSLTSKPRPYTLKVQVETDGSVRSATLSAAGREAPKEGIPSRRLRCLEAKLRQLRFPAHRLRMPPVETTLFLRN</sequence>
<evidence type="ECO:0008006" key="4">
    <source>
        <dbReference type="Google" id="ProtNLM"/>
    </source>
</evidence>